<accession>A0ABZ1G505</accession>
<proteinExistence type="predicted"/>
<dbReference type="RefSeq" id="WP_326593906.1">
    <property type="nucleotide sequence ID" value="NZ_CP109114.1"/>
</dbReference>
<evidence type="ECO:0008006" key="3">
    <source>
        <dbReference type="Google" id="ProtNLM"/>
    </source>
</evidence>
<protein>
    <recommendedName>
        <fullName evidence="3">Thioesterase superfamily protein</fullName>
    </recommendedName>
</protein>
<gene>
    <name evidence="1" type="ORF">OIE64_20400</name>
</gene>
<evidence type="ECO:0000313" key="2">
    <source>
        <dbReference type="Proteomes" id="UP001330827"/>
    </source>
</evidence>
<reference evidence="1 2" key="1">
    <citation type="submission" date="2022-10" db="EMBL/GenBank/DDBJ databases">
        <title>The complete genomes of actinobacterial strains from the NBC collection.</title>
        <authorList>
            <person name="Joergensen T.S."/>
            <person name="Alvarez Arevalo M."/>
            <person name="Sterndorff E.B."/>
            <person name="Faurdal D."/>
            <person name="Vuksanovic O."/>
            <person name="Mourched A.-S."/>
            <person name="Charusanti P."/>
            <person name="Shaw S."/>
            <person name="Blin K."/>
            <person name="Weber T."/>
        </authorList>
    </citation>
    <scope>NUCLEOTIDE SEQUENCE [LARGE SCALE GENOMIC DNA]</scope>
    <source>
        <strain evidence="1 2">NBC 01769</strain>
    </source>
</reference>
<evidence type="ECO:0000313" key="1">
    <source>
        <dbReference type="EMBL" id="WSC14964.1"/>
    </source>
</evidence>
<sequence length="62" mass="6754">MDDSMVGFRGVGFRHRILPGGHFFLSPNLPAVLAGLRPWSLPARDGTRLGTGRFSGDPYGRL</sequence>
<keyword evidence="2" id="KW-1185">Reference proteome</keyword>
<organism evidence="1 2">
    <name type="scientific">Streptomyces brevispora</name>
    <dbReference type="NCBI Taxonomy" id="887462"/>
    <lineage>
        <taxon>Bacteria</taxon>
        <taxon>Bacillati</taxon>
        <taxon>Actinomycetota</taxon>
        <taxon>Actinomycetes</taxon>
        <taxon>Kitasatosporales</taxon>
        <taxon>Streptomycetaceae</taxon>
        <taxon>Streptomyces</taxon>
    </lineage>
</organism>
<dbReference type="EMBL" id="CP109114">
    <property type="protein sequence ID" value="WSC14964.1"/>
    <property type="molecule type" value="Genomic_DNA"/>
</dbReference>
<dbReference type="Proteomes" id="UP001330827">
    <property type="component" value="Chromosome"/>
</dbReference>
<name>A0ABZ1G505_9ACTN</name>